<name>A0ABS1V514_9PROT</name>
<dbReference type="Proteomes" id="UP000606490">
    <property type="component" value="Unassembled WGS sequence"/>
</dbReference>
<protein>
    <submittedName>
        <fullName evidence="2">Uncharacterized protein</fullName>
    </submittedName>
</protein>
<reference evidence="2 3" key="1">
    <citation type="submission" date="2021-01" db="EMBL/GenBank/DDBJ databases">
        <title>Belnapia mucosa sp. nov. and Belnapia arida sp. nov., isolated from the Tabernas Desert (Almeria, Spain).</title>
        <authorList>
            <person name="Molina-Menor E."/>
            <person name="Vidal-Verdu A."/>
            <person name="Calonge A."/>
            <person name="Satari L."/>
            <person name="Pereto Magraner J."/>
            <person name="Porcar Miralles M."/>
        </authorList>
    </citation>
    <scope>NUCLEOTIDE SEQUENCE [LARGE SCALE GENOMIC DNA]</scope>
    <source>
        <strain evidence="2 3">T6</strain>
    </source>
</reference>
<dbReference type="RefSeq" id="WP_202826524.1">
    <property type="nucleotide sequence ID" value="NZ_JAEUXJ010000006.1"/>
</dbReference>
<organism evidence="2 3">
    <name type="scientific">Belnapia mucosa</name>
    <dbReference type="NCBI Taxonomy" id="2804532"/>
    <lineage>
        <taxon>Bacteria</taxon>
        <taxon>Pseudomonadati</taxon>
        <taxon>Pseudomonadota</taxon>
        <taxon>Alphaproteobacteria</taxon>
        <taxon>Acetobacterales</taxon>
        <taxon>Roseomonadaceae</taxon>
        <taxon>Belnapia</taxon>
    </lineage>
</organism>
<keyword evidence="3" id="KW-1185">Reference proteome</keyword>
<dbReference type="PROSITE" id="PS51257">
    <property type="entry name" value="PROKAR_LIPOPROTEIN"/>
    <property type="match status" value="1"/>
</dbReference>
<comment type="caution">
    <text evidence="2">The sequence shown here is derived from an EMBL/GenBank/DDBJ whole genome shotgun (WGS) entry which is preliminary data.</text>
</comment>
<gene>
    <name evidence="2" type="ORF">JMJ55_15705</name>
</gene>
<feature type="region of interest" description="Disordered" evidence="1">
    <location>
        <begin position="186"/>
        <end position="241"/>
    </location>
</feature>
<evidence type="ECO:0000313" key="3">
    <source>
        <dbReference type="Proteomes" id="UP000606490"/>
    </source>
</evidence>
<evidence type="ECO:0000313" key="2">
    <source>
        <dbReference type="EMBL" id="MBL6456782.1"/>
    </source>
</evidence>
<accession>A0ABS1V514</accession>
<dbReference type="EMBL" id="JAEUXJ010000006">
    <property type="protein sequence ID" value="MBL6456782.1"/>
    <property type="molecule type" value="Genomic_DNA"/>
</dbReference>
<proteinExistence type="predicted"/>
<sequence length="241" mass="24426">MRVRAGGWVATVLVLAGCGSVQSSGILAMGDGTHRITVTGRDLGEATRKALADASGFCTAQGAEAQLVQRQIDRAAYDLMFRCVPGGAGRFASGARGSGPIISSQAFKPGGRPMVPTAEAPPARIGGLPAQPPTLAALAALPGPSPMETPRSPVLPPAATLPPMAPVRAPETGPVFAPLSQAALAPVPEPLRGPVPRSYESLPPVTGQPGGPPQRPLIPLAPVADSASSVPPAGFWQVRRN</sequence>
<evidence type="ECO:0000256" key="1">
    <source>
        <dbReference type="SAM" id="MobiDB-lite"/>
    </source>
</evidence>